<proteinExistence type="predicted"/>
<protein>
    <submittedName>
        <fullName evidence="1">WD_REPEATS_REGION domain-containing protein</fullName>
    </submittedName>
</protein>
<dbReference type="Pfam" id="PF00400">
    <property type="entry name" value="WD40"/>
    <property type="match status" value="1"/>
</dbReference>
<dbReference type="Proteomes" id="UP001054945">
    <property type="component" value="Unassembled WGS sequence"/>
</dbReference>
<dbReference type="SUPFAM" id="SSF50978">
    <property type="entry name" value="WD40 repeat-like"/>
    <property type="match status" value="1"/>
</dbReference>
<comment type="caution">
    <text evidence="1">The sequence shown here is derived from an EMBL/GenBank/DDBJ whole genome shotgun (WGS) entry which is preliminary data.</text>
</comment>
<dbReference type="Gene3D" id="2.130.10.10">
    <property type="entry name" value="YVTN repeat-like/Quinoprotein amine dehydrogenase"/>
    <property type="match status" value="1"/>
</dbReference>
<gene>
    <name evidence="1" type="primary">X975_19612</name>
    <name evidence="1" type="ORF">CEXT_25811</name>
</gene>
<accession>A0AAV4PC60</accession>
<dbReference type="InterPro" id="IPR001680">
    <property type="entry name" value="WD40_rpt"/>
</dbReference>
<name>A0AAV4PC60_CAEEX</name>
<evidence type="ECO:0000313" key="2">
    <source>
        <dbReference type="Proteomes" id="UP001054945"/>
    </source>
</evidence>
<dbReference type="InterPro" id="IPR036322">
    <property type="entry name" value="WD40_repeat_dom_sf"/>
</dbReference>
<evidence type="ECO:0000313" key="1">
    <source>
        <dbReference type="EMBL" id="GIX93494.1"/>
    </source>
</evidence>
<keyword evidence="2" id="KW-1185">Reference proteome</keyword>
<sequence length="132" mass="14935">MMIGGDVISGYVPEVGIQEKLSEHGSLPIWKLRYTSNGGILYTACDGGIVPQSYFFKNYNSVCNIQGADHRYRRYPDHHEFLGEVFSHKSDIQDLDISPYDEYLITASRDKSVGILRLGAPNHGWTEYCELT</sequence>
<reference evidence="1 2" key="1">
    <citation type="submission" date="2021-06" db="EMBL/GenBank/DDBJ databases">
        <title>Caerostris extrusa draft genome.</title>
        <authorList>
            <person name="Kono N."/>
            <person name="Arakawa K."/>
        </authorList>
    </citation>
    <scope>NUCLEOTIDE SEQUENCE [LARGE SCALE GENOMIC DNA]</scope>
</reference>
<dbReference type="AlphaFoldDB" id="A0AAV4PC60"/>
<dbReference type="EMBL" id="BPLR01004257">
    <property type="protein sequence ID" value="GIX93494.1"/>
    <property type="molecule type" value="Genomic_DNA"/>
</dbReference>
<dbReference type="InterPro" id="IPR015943">
    <property type="entry name" value="WD40/YVTN_repeat-like_dom_sf"/>
</dbReference>
<organism evidence="1 2">
    <name type="scientific">Caerostris extrusa</name>
    <name type="common">Bark spider</name>
    <name type="synonym">Caerostris bankana</name>
    <dbReference type="NCBI Taxonomy" id="172846"/>
    <lineage>
        <taxon>Eukaryota</taxon>
        <taxon>Metazoa</taxon>
        <taxon>Ecdysozoa</taxon>
        <taxon>Arthropoda</taxon>
        <taxon>Chelicerata</taxon>
        <taxon>Arachnida</taxon>
        <taxon>Araneae</taxon>
        <taxon>Araneomorphae</taxon>
        <taxon>Entelegynae</taxon>
        <taxon>Araneoidea</taxon>
        <taxon>Araneidae</taxon>
        <taxon>Caerostris</taxon>
    </lineage>
</organism>